<keyword evidence="3" id="KW-1185">Reference proteome</keyword>
<dbReference type="KEGG" id="ccac:CcaHIS019_0703620"/>
<sequence>MSRPNSEYDLEDDPSTYQDGGTYPTHFAPFSIYSQRELQTPPPVGYPPFHSSPSGTFGPSTPQRRNAPDPSIYGPVGVSPHVVPVGGVVGGVAGMVAPAPSQMALPGPSRRPDGRIPAPKLLVDTKAPFENVPLSAVGPSSHPLSAMQTPLSTLGGWSSGMPTPLDRAPSTRALSPENTIMPPSRSASRGAAFTPVPTPTTYTPQRPATAYAGPSYSRPLVTRQTSRSDDRPSALPYAGNAKEEPGLQRGPTIIRHADAGAFEDAVPDEQGEVHLPPAYDEIYARNP</sequence>
<feature type="region of interest" description="Disordered" evidence="1">
    <location>
        <begin position="1"/>
        <end position="73"/>
    </location>
</feature>
<accession>A0AA48LAB9</accession>
<evidence type="ECO:0000313" key="2">
    <source>
        <dbReference type="EMBL" id="BEI94781.1"/>
    </source>
</evidence>
<gene>
    <name evidence="2" type="ORF">CcaverHIS019_0703620</name>
</gene>
<feature type="compositionally biased region" description="Low complexity" evidence="1">
    <location>
        <begin position="47"/>
        <end position="62"/>
    </location>
</feature>
<feature type="region of interest" description="Disordered" evidence="1">
    <location>
        <begin position="266"/>
        <end position="287"/>
    </location>
</feature>
<dbReference type="AlphaFoldDB" id="A0AA48LAB9"/>
<dbReference type="GeneID" id="85498651"/>
<evidence type="ECO:0000256" key="1">
    <source>
        <dbReference type="SAM" id="MobiDB-lite"/>
    </source>
</evidence>
<protein>
    <submittedName>
        <fullName evidence="2">Uncharacterized protein</fullName>
    </submittedName>
</protein>
<feature type="compositionally biased region" description="Low complexity" evidence="1">
    <location>
        <begin position="191"/>
        <end position="212"/>
    </location>
</feature>
<feature type="region of interest" description="Disordered" evidence="1">
    <location>
        <begin position="139"/>
        <end position="250"/>
    </location>
</feature>
<name>A0AA48LAB9_9TREE</name>
<reference evidence="2" key="1">
    <citation type="journal article" date="2023" name="BMC Genomics">
        <title>Chromosome-level genome assemblies of Cutaneotrichosporon spp. (Trichosporonales, Basidiomycota) reveal imbalanced evolution between nucleotide sequences and chromosome synteny.</title>
        <authorList>
            <person name="Kobayashi Y."/>
            <person name="Kayamori A."/>
            <person name="Aoki K."/>
            <person name="Shiwa Y."/>
            <person name="Matsutani M."/>
            <person name="Fujita N."/>
            <person name="Sugita T."/>
            <person name="Iwasaki W."/>
            <person name="Tanaka N."/>
            <person name="Takashima M."/>
        </authorList>
    </citation>
    <scope>NUCLEOTIDE SEQUENCE</scope>
    <source>
        <strain evidence="2">HIS019</strain>
    </source>
</reference>
<dbReference type="EMBL" id="AP028219">
    <property type="protein sequence ID" value="BEI94781.1"/>
    <property type="molecule type" value="Genomic_DNA"/>
</dbReference>
<organism evidence="2 3">
    <name type="scientific">Cutaneotrichosporon cavernicola</name>
    <dbReference type="NCBI Taxonomy" id="279322"/>
    <lineage>
        <taxon>Eukaryota</taxon>
        <taxon>Fungi</taxon>
        <taxon>Dikarya</taxon>
        <taxon>Basidiomycota</taxon>
        <taxon>Agaricomycotina</taxon>
        <taxon>Tremellomycetes</taxon>
        <taxon>Trichosporonales</taxon>
        <taxon>Trichosporonaceae</taxon>
        <taxon>Cutaneotrichosporon</taxon>
    </lineage>
</organism>
<dbReference type="Proteomes" id="UP001233271">
    <property type="component" value="Chromosome 7b"/>
</dbReference>
<proteinExistence type="predicted"/>
<evidence type="ECO:0000313" key="3">
    <source>
        <dbReference type="Proteomes" id="UP001233271"/>
    </source>
</evidence>
<dbReference type="RefSeq" id="XP_060460046.1">
    <property type="nucleotide sequence ID" value="XM_060603786.1"/>
</dbReference>
<feature type="compositionally biased region" description="Polar residues" evidence="1">
    <location>
        <begin position="142"/>
        <end position="156"/>
    </location>
</feature>